<dbReference type="PANTHER" id="PTHR33937:SF2">
    <property type="entry name" value="DINITROGENASE IRON-MOLYBDENUM COFACTOR BIOSYNTHESIS DOMAIN-CONTAINING PROTEIN"/>
    <property type="match status" value="1"/>
</dbReference>
<proteinExistence type="predicted"/>
<protein>
    <recommendedName>
        <fullName evidence="1">Dinitrogenase iron-molybdenum cofactor biosynthesis domain-containing protein</fullName>
    </recommendedName>
</protein>
<evidence type="ECO:0000313" key="2">
    <source>
        <dbReference type="EMBL" id="HIP57423.1"/>
    </source>
</evidence>
<dbReference type="InterPro" id="IPR003731">
    <property type="entry name" value="Di-Nase_FeMo-co_biosynth"/>
</dbReference>
<name>A0A832YYA5_9CREN</name>
<dbReference type="InterPro" id="IPR036105">
    <property type="entry name" value="DiNase_FeMo-co_biosyn_sf"/>
</dbReference>
<feature type="domain" description="Dinitrogenase iron-molybdenum cofactor biosynthesis" evidence="1">
    <location>
        <begin position="59"/>
        <end position="149"/>
    </location>
</feature>
<organism evidence="2 3">
    <name type="scientific">Ignisphaera aggregans</name>
    <dbReference type="NCBI Taxonomy" id="334771"/>
    <lineage>
        <taxon>Archaea</taxon>
        <taxon>Thermoproteota</taxon>
        <taxon>Thermoprotei</taxon>
        <taxon>Desulfurococcales</taxon>
        <taxon>Desulfurococcaceae</taxon>
        <taxon>Ignisphaera</taxon>
    </lineage>
</organism>
<dbReference type="SUPFAM" id="SSF53146">
    <property type="entry name" value="Nitrogenase accessory factor-like"/>
    <property type="match status" value="1"/>
</dbReference>
<dbReference type="EMBL" id="DQTV01000098">
    <property type="protein sequence ID" value="HIP57423.1"/>
    <property type="molecule type" value="Genomic_DNA"/>
</dbReference>
<dbReference type="AlphaFoldDB" id="A0A832YYA5"/>
<reference evidence="2" key="1">
    <citation type="journal article" date="2020" name="ISME J.">
        <title>Gammaproteobacteria mediating utilization of methyl-, sulfur- and petroleum organic compounds in deep ocean hydrothermal plumes.</title>
        <authorList>
            <person name="Zhou Z."/>
            <person name="Liu Y."/>
            <person name="Pan J."/>
            <person name="Cron B.R."/>
            <person name="Toner B.M."/>
            <person name="Anantharaman K."/>
            <person name="Breier J.A."/>
            <person name="Dick G.J."/>
            <person name="Li M."/>
        </authorList>
    </citation>
    <scope>NUCLEOTIDE SEQUENCE</scope>
    <source>
        <strain evidence="2">SZUA-1435</strain>
    </source>
</reference>
<evidence type="ECO:0000259" key="1">
    <source>
        <dbReference type="Pfam" id="PF02579"/>
    </source>
</evidence>
<dbReference type="InterPro" id="IPR051840">
    <property type="entry name" value="NifX/NifY_domain"/>
</dbReference>
<comment type="caution">
    <text evidence="2">The sequence shown here is derived from an EMBL/GenBank/DDBJ whole genome shotgun (WGS) entry which is preliminary data.</text>
</comment>
<dbReference type="PANTHER" id="PTHR33937">
    <property type="entry name" value="IRON-MOLYBDENUM PROTEIN-RELATED-RELATED"/>
    <property type="match status" value="1"/>
</dbReference>
<accession>A0A832YYA5</accession>
<dbReference type="Pfam" id="PF02579">
    <property type="entry name" value="Nitro_FeMo-Co"/>
    <property type="match status" value="1"/>
</dbReference>
<dbReference type="Proteomes" id="UP000605805">
    <property type="component" value="Unassembled WGS sequence"/>
</dbReference>
<evidence type="ECO:0000313" key="3">
    <source>
        <dbReference type="Proteomes" id="UP000605805"/>
    </source>
</evidence>
<gene>
    <name evidence="2" type="ORF">EYH02_05090</name>
</gene>
<sequence length="155" mass="16386">MGVRSVGYGYGWGRGRGGGYGGGKGWRANVWFQKLPEIPPPSPGVVRVVASVEEDRGLDSPIAMRFGRAPYLAVVDVSAGYVTNLNIVSNAYASEERGVGVGIARWIVMIGASIVLGPHIGPNAMTILQQAGIRFIPVQPGTPLRTALRMASLLL</sequence>
<dbReference type="Gene3D" id="3.30.420.130">
    <property type="entry name" value="Dinitrogenase iron-molybdenum cofactor biosynthesis domain"/>
    <property type="match status" value="1"/>
</dbReference>